<accession>A0A378QQ97</accession>
<proteinExistence type="predicted"/>
<dbReference type="EMBL" id="UGQF01000001">
    <property type="protein sequence ID" value="STZ03055.1"/>
    <property type="molecule type" value="Genomic_DNA"/>
</dbReference>
<protein>
    <submittedName>
        <fullName evidence="1">Uncharacterized protein</fullName>
    </submittedName>
</protein>
<sequence>MELYCHLFYLPDRKFCIKIVELGYILPMTLLAFKLDITHPTFSDSNIRACLPFVFAMKITKNRTFFKEKVKADSHSIRQVFDFEP</sequence>
<reference evidence="1 2" key="1">
    <citation type="submission" date="2018-06" db="EMBL/GenBank/DDBJ databases">
        <authorList>
            <consortium name="Pathogen Informatics"/>
            <person name="Doyle S."/>
        </authorList>
    </citation>
    <scope>NUCLEOTIDE SEQUENCE [LARGE SCALE GENOMIC DNA]</scope>
    <source>
        <strain evidence="1 2">NCTC11012</strain>
    </source>
</reference>
<name>A0A378QQ97_9GAMM</name>
<evidence type="ECO:0000313" key="2">
    <source>
        <dbReference type="Proteomes" id="UP000254618"/>
    </source>
</evidence>
<evidence type="ECO:0000313" key="1">
    <source>
        <dbReference type="EMBL" id="STZ03055.1"/>
    </source>
</evidence>
<dbReference type="Proteomes" id="UP000254618">
    <property type="component" value="Unassembled WGS sequence"/>
</dbReference>
<organism evidence="1 2">
    <name type="scientific">Moraxella equi</name>
    <dbReference type="NCBI Taxonomy" id="60442"/>
    <lineage>
        <taxon>Bacteria</taxon>
        <taxon>Pseudomonadati</taxon>
        <taxon>Pseudomonadota</taxon>
        <taxon>Gammaproteobacteria</taxon>
        <taxon>Moraxellales</taxon>
        <taxon>Moraxellaceae</taxon>
        <taxon>Moraxella</taxon>
    </lineage>
</organism>
<gene>
    <name evidence="1" type="ORF">NCTC11012_01285</name>
</gene>
<dbReference type="AlphaFoldDB" id="A0A378QQ97"/>